<evidence type="ECO:0000256" key="5">
    <source>
        <dbReference type="RuleBase" id="RU363107"/>
    </source>
</evidence>
<dbReference type="InterPro" id="IPR004895">
    <property type="entry name" value="Prenylated_rab_accept_PRA1"/>
</dbReference>
<keyword evidence="4 5" id="KW-0472">Membrane</keyword>
<dbReference type="Proteomes" id="UP001530377">
    <property type="component" value="Unassembled WGS sequence"/>
</dbReference>
<comment type="subcellular location">
    <subcellularLocation>
        <location evidence="1 5">Membrane</location>
        <topology evidence="1 5">Multi-pass membrane protein</topology>
    </subcellularLocation>
</comment>
<feature type="transmembrane region" description="Helical" evidence="5">
    <location>
        <begin position="127"/>
        <end position="154"/>
    </location>
</feature>
<feature type="transmembrane region" description="Helical" evidence="5">
    <location>
        <begin position="175"/>
        <end position="196"/>
    </location>
</feature>
<evidence type="ECO:0000256" key="1">
    <source>
        <dbReference type="ARBA" id="ARBA00004141"/>
    </source>
</evidence>
<comment type="caution">
    <text evidence="6">The sequence shown here is derived from an EMBL/GenBank/DDBJ whole genome shotgun (WGS) entry which is preliminary data.</text>
</comment>
<dbReference type="EMBL" id="JALLPB020000202">
    <property type="protein sequence ID" value="KAL3815369.1"/>
    <property type="molecule type" value="Genomic_DNA"/>
</dbReference>
<accession>A0ABD3RRS1</accession>
<dbReference type="AlphaFoldDB" id="A0ABD3RRS1"/>
<dbReference type="PANTHER" id="PTHR19317:SF0">
    <property type="entry name" value="PRENYLATED RAB ACCEPTOR PROTEIN 1"/>
    <property type="match status" value="1"/>
</dbReference>
<dbReference type="GO" id="GO:0016020">
    <property type="term" value="C:membrane"/>
    <property type="evidence" value="ECO:0007669"/>
    <property type="project" value="UniProtKB-SubCell"/>
</dbReference>
<name>A0ABD3RRS1_9STRA</name>
<evidence type="ECO:0000313" key="7">
    <source>
        <dbReference type="Proteomes" id="UP001530377"/>
    </source>
</evidence>
<keyword evidence="3 5" id="KW-1133">Transmembrane helix</keyword>
<keyword evidence="7" id="KW-1185">Reference proteome</keyword>
<keyword evidence="2 5" id="KW-0812">Transmembrane</keyword>
<sequence length="260" mass="27259">MALMDDNTTSASSASGGVGGGTVGVGNVAGALSALTSASANIKSAWDKSGASNVLASAQSNLPQGAQDTLAVAKSRIFNRQNLRSPAVFFGIGEEAPFYLERVPSLLTSRLQHNLSFFYLNYACVTALLFCLTLLISPTAIIGIGLLGMAWLALIRATSEGSIKVKGIIVTQKQATLAMSILSVIVLIWLLNHIFWMTIGTSGFLCGVHCLLRDASMHKDESDRVVMRGDLSLDEVADDDEAQFLNRAMGGGGASIGSMA</sequence>
<evidence type="ECO:0000256" key="4">
    <source>
        <dbReference type="ARBA" id="ARBA00023136"/>
    </source>
</evidence>
<evidence type="ECO:0000313" key="6">
    <source>
        <dbReference type="EMBL" id="KAL3815369.1"/>
    </source>
</evidence>
<gene>
    <name evidence="6" type="ORF">ACHAXA_000756</name>
</gene>
<protein>
    <recommendedName>
        <fullName evidence="5">PRA1 family protein</fullName>
    </recommendedName>
</protein>
<organism evidence="6 7">
    <name type="scientific">Cyclostephanos tholiformis</name>
    <dbReference type="NCBI Taxonomy" id="382380"/>
    <lineage>
        <taxon>Eukaryota</taxon>
        <taxon>Sar</taxon>
        <taxon>Stramenopiles</taxon>
        <taxon>Ochrophyta</taxon>
        <taxon>Bacillariophyta</taxon>
        <taxon>Coscinodiscophyceae</taxon>
        <taxon>Thalassiosirophycidae</taxon>
        <taxon>Stephanodiscales</taxon>
        <taxon>Stephanodiscaceae</taxon>
        <taxon>Cyclostephanos</taxon>
    </lineage>
</organism>
<proteinExistence type="inferred from homology"/>
<dbReference type="PANTHER" id="PTHR19317">
    <property type="entry name" value="PRENYLATED RAB ACCEPTOR 1-RELATED"/>
    <property type="match status" value="1"/>
</dbReference>
<dbReference type="Pfam" id="PF03208">
    <property type="entry name" value="PRA1"/>
    <property type="match status" value="1"/>
</dbReference>
<evidence type="ECO:0000256" key="3">
    <source>
        <dbReference type="ARBA" id="ARBA00022989"/>
    </source>
</evidence>
<reference evidence="6 7" key="1">
    <citation type="submission" date="2024-10" db="EMBL/GenBank/DDBJ databases">
        <title>Updated reference genomes for cyclostephanoid diatoms.</title>
        <authorList>
            <person name="Roberts W.R."/>
            <person name="Alverson A.J."/>
        </authorList>
    </citation>
    <scope>NUCLEOTIDE SEQUENCE [LARGE SCALE GENOMIC DNA]</scope>
    <source>
        <strain evidence="6 7">AJA228-03</strain>
    </source>
</reference>
<evidence type="ECO:0000256" key="2">
    <source>
        <dbReference type="ARBA" id="ARBA00022692"/>
    </source>
</evidence>
<comment type="similarity">
    <text evidence="5">Belongs to the PRA1 family.</text>
</comment>